<keyword evidence="1" id="KW-0472">Membrane</keyword>
<evidence type="ECO:0000313" key="4">
    <source>
        <dbReference type="EMBL" id="NIR75011.1"/>
    </source>
</evidence>
<evidence type="ECO:0000256" key="1">
    <source>
        <dbReference type="SAM" id="Phobius"/>
    </source>
</evidence>
<dbReference type="Gene3D" id="3.40.50.720">
    <property type="entry name" value="NAD(P)-binding Rossmann-like Domain"/>
    <property type="match status" value="1"/>
</dbReference>
<dbReference type="InterPro" id="IPR036291">
    <property type="entry name" value="NAD(P)-bd_dom_sf"/>
</dbReference>
<dbReference type="InterPro" id="IPR037108">
    <property type="entry name" value="TM1727-like_C_sf"/>
</dbReference>
<dbReference type="InterPro" id="IPR018931">
    <property type="entry name" value="DUF2520"/>
</dbReference>
<feature type="domain" description="DUF2520" evidence="3">
    <location>
        <begin position="137"/>
        <end position="260"/>
    </location>
</feature>
<evidence type="ECO:0000313" key="5">
    <source>
        <dbReference type="Proteomes" id="UP000702544"/>
    </source>
</evidence>
<dbReference type="Pfam" id="PF10727">
    <property type="entry name" value="Rossmann-like"/>
    <property type="match status" value="1"/>
</dbReference>
<comment type="caution">
    <text evidence="4">The sequence shown here is derived from an EMBL/GenBank/DDBJ whole genome shotgun (WGS) entry which is preliminary data.</text>
</comment>
<dbReference type="Proteomes" id="UP000702544">
    <property type="component" value="Unassembled WGS sequence"/>
</dbReference>
<dbReference type="PANTHER" id="PTHR40459">
    <property type="entry name" value="CONSERVED HYPOTHETICAL ALANINE AND LEUCINE RICH PROTEIN"/>
    <property type="match status" value="1"/>
</dbReference>
<dbReference type="PANTHER" id="PTHR40459:SF1">
    <property type="entry name" value="CONSERVED HYPOTHETICAL ALANINE AND LEUCINE RICH PROTEIN"/>
    <property type="match status" value="1"/>
</dbReference>
<sequence length="289" mass="29310">MSDSPAYWIVGPGRIGTALATVLAGIGPVRVIGRRELPADHPIRALEVDYRVDPPGAPPANTRVLLAVPDGAIGSAAAELAARGAPGAGCTALHFSGAQPASRLAPLAEAGYAIGSLHPLQTVADAAHGAERLRGAFFTFEGAASAASAARAIVESAGGRMLEVHGGDKAAYHAACVFASNYVVACSAVATRLLADAVGVSREEAARALQPLWSGAAANLEDPGLPRALTGPIARGDVETVRANLAALDEGTKALYARLGLVALELSRELGLERGAAQAIEEELQKALA</sequence>
<dbReference type="SUPFAM" id="SSF48179">
    <property type="entry name" value="6-phosphogluconate dehydrogenase C-terminal domain-like"/>
    <property type="match status" value="1"/>
</dbReference>
<accession>A0AAE4ZBA3</accession>
<gene>
    <name evidence="4" type="ORF">GWO12_07840</name>
</gene>
<protein>
    <submittedName>
        <fullName evidence="4">DUF2520 domain-containing protein</fullName>
    </submittedName>
</protein>
<keyword evidence="1" id="KW-0812">Transmembrane</keyword>
<dbReference type="AlphaFoldDB" id="A0AAE4ZBA3"/>
<feature type="transmembrane region" description="Helical" evidence="1">
    <location>
        <begin position="6"/>
        <end position="26"/>
    </location>
</feature>
<organism evidence="4 5">
    <name type="scientific">Candidatus Kutchimonas denitrificans</name>
    <dbReference type="NCBI Taxonomy" id="3056748"/>
    <lineage>
        <taxon>Bacteria</taxon>
        <taxon>Pseudomonadati</taxon>
        <taxon>Gemmatimonadota</taxon>
        <taxon>Gemmatimonadia</taxon>
        <taxon>Candidatus Palauibacterales</taxon>
        <taxon>Candidatus Palauibacteraceae</taxon>
        <taxon>Candidatus Kutchimonas</taxon>
    </lineage>
</organism>
<dbReference type="Gene3D" id="1.10.1040.20">
    <property type="entry name" value="ProC-like, C-terminal domain"/>
    <property type="match status" value="1"/>
</dbReference>
<reference evidence="4 5" key="1">
    <citation type="submission" date="2020-01" db="EMBL/GenBank/DDBJ databases">
        <title>Genomes assembled from Gulf of Kutch pelagic sediment metagenomes.</title>
        <authorList>
            <person name="Chandrashekar M."/>
            <person name="Mahajan M.S."/>
            <person name="Dave K.J."/>
            <person name="Vatsa P."/>
            <person name="Nathani N.M."/>
        </authorList>
    </citation>
    <scope>NUCLEOTIDE SEQUENCE [LARGE SCALE GENOMIC DNA]</scope>
    <source>
        <strain evidence="4">KS3-K002</strain>
    </source>
</reference>
<dbReference type="InterPro" id="IPR008927">
    <property type="entry name" value="6-PGluconate_DH-like_C_sf"/>
</dbReference>
<evidence type="ECO:0000259" key="2">
    <source>
        <dbReference type="Pfam" id="PF10727"/>
    </source>
</evidence>
<dbReference type="InterPro" id="IPR019665">
    <property type="entry name" value="OxRdtase/DH_put_Rossmann_dom"/>
</dbReference>
<feature type="domain" description="Putative oxidoreductase/dehydrogenase Rossmann-like" evidence="2">
    <location>
        <begin position="9"/>
        <end position="119"/>
    </location>
</feature>
<dbReference type="EMBL" id="JAACAK010000051">
    <property type="protein sequence ID" value="NIR75011.1"/>
    <property type="molecule type" value="Genomic_DNA"/>
</dbReference>
<evidence type="ECO:0000259" key="3">
    <source>
        <dbReference type="Pfam" id="PF10728"/>
    </source>
</evidence>
<dbReference type="Pfam" id="PF10728">
    <property type="entry name" value="DUF2520"/>
    <property type="match status" value="1"/>
</dbReference>
<keyword evidence="1" id="KW-1133">Transmembrane helix</keyword>
<name>A0AAE4ZBA3_9BACT</name>
<dbReference type="SUPFAM" id="SSF51735">
    <property type="entry name" value="NAD(P)-binding Rossmann-fold domains"/>
    <property type="match status" value="1"/>
</dbReference>
<proteinExistence type="predicted"/>